<comment type="similarity">
    <text evidence="1">Belongs to the CNKSR family.</text>
</comment>
<evidence type="ECO:0000256" key="2">
    <source>
        <dbReference type="ARBA" id="ARBA00022553"/>
    </source>
</evidence>
<dbReference type="CDD" id="cd06748">
    <property type="entry name" value="PDZ_CNK1_2_3-like"/>
    <property type="match status" value="1"/>
</dbReference>
<dbReference type="FunFam" id="2.30.42.10:FF:000060">
    <property type="entry name" value="Connector enhancer of kinase suppressor of Ras 2"/>
    <property type="match status" value="1"/>
</dbReference>
<evidence type="ECO:0000313" key="8">
    <source>
        <dbReference type="Ensembl" id="ENSSMAP00000055216.1"/>
    </source>
</evidence>
<dbReference type="SUPFAM" id="SSF50729">
    <property type="entry name" value="PH domain-like"/>
    <property type="match status" value="1"/>
</dbReference>
<protein>
    <recommendedName>
        <fullName evidence="10">Connector enhancer of kinase suppressor of ras 2-like</fullName>
    </recommendedName>
</protein>
<evidence type="ECO:0000259" key="4">
    <source>
        <dbReference type="PROSITE" id="PS50003"/>
    </source>
</evidence>
<dbReference type="SMART" id="SM00454">
    <property type="entry name" value="SAM"/>
    <property type="match status" value="1"/>
</dbReference>
<dbReference type="InterPro" id="IPR001478">
    <property type="entry name" value="PDZ"/>
</dbReference>
<dbReference type="PROSITE" id="PS50106">
    <property type="entry name" value="PDZ"/>
    <property type="match status" value="1"/>
</dbReference>
<dbReference type="Pfam" id="PF10534">
    <property type="entry name" value="CRIC_ras_sig"/>
    <property type="match status" value="1"/>
</dbReference>
<keyword evidence="2" id="KW-0597">Phosphoprotein</keyword>
<dbReference type="Ensembl" id="ENSSMAT00000068091.1">
    <property type="protein sequence ID" value="ENSSMAP00000055216.1"/>
    <property type="gene ID" value="ENSSMAG00000015588.2"/>
</dbReference>
<dbReference type="InterPro" id="IPR013761">
    <property type="entry name" value="SAM/pointed_sf"/>
</dbReference>
<feature type="region of interest" description="Disordered" evidence="3">
    <location>
        <begin position="594"/>
        <end position="674"/>
    </location>
</feature>
<dbReference type="PANTHER" id="PTHR12844:SF21">
    <property type="entry name" value="CONNECTOR ENHANCER OF KINASE SUPPRESSOR OF RAS 2"/>
    <property type="match status" value="1"/>
</dbReference>
<proteinExistence type="inferred from homology"/>
<feature type="compositionally biased region" description="Polar residues" evidence="3">
    <location>
        <begin position="654"/>
        <end position="669"/>
    </location>
</feature>
<dbReference type="Gene3D" id="1.10.150.50">
    <property type="entry name" value="Transcription Factor, Ets-1"/>
    <property type="match status" value="1"/>
</dbReference>
<dbReference type="SMART" id="SM00233">
    <property type="entry name" value="PH"/>
    <property type="match status" value="1"/>
</dbReference>
<evidence type="ECO:0000256" key="1">
    <source>
        <dbReference type="ARBA" id="ARBA00009498"/>
    </source>
</evidence>
<evidence type="ECO:0000259" key="5">
    <source>
        <dbReference type="PROSITE" id="PS50105"/>
    </source>
</evidence>
<feature type="domain" description="PDZ" evidence="6">
    <location>
        <begin position="215"/>
        <end position="270"/>
    </location>
</feature>
<dbReference type="InterPro" id="IPR001849">
    <property type="entry name" value="PH_domain"/>
</dbReference>
<dbReference type="InterPro" id="IPR017874">
    <property type="entry name" value="CRIC_domain"/>
</dbReference>
<dbReference type="SUPFAM" id="SSF50156">
    <property type="entry name" value="PDZ domain-like"/>
    <property type="match status" value="1"/>
</dbReference>
<feature type="domain" description="CRIC" evidence="7">
    <location>
        <begin position="84"/>
        <end position="178"/>
    </location>
</feature>
<dbReference type="CDD" id="cd09511">
    <property type="entry name" value="SAM_CNK1_2_3-suppressor"/>
    <property type="match status" value="1"/>
</dbReference>
<evidence type="ECO:0000256" key="3">
    <source>
        <dbReference type="SAM" id="MobiDB-lite"/>
    </source>
</evidence>
<evidence type="ECO:0000313" key="9">
    <source>
        <dbReference type="Proteomes" id="UP000694558"/>
    </source>
</evidence>
<dbReference type="PANTHER" id="PTHR12844">
    <property type="entry name" value="CONNECTOR ENCHANCER OF KINASE SUPPRESSOR OF RAS"/>
    <property type="match status" value="1"/>
</dbReference>
<gene>
    <name evidence="8" type="primary">LOC118301476</name>
</gene>
<dbReference type="GO" id="GO:0016020">
    <property type="term" value="C:membrane"/>
    <property type="evidence" value="ECO:0007669"/>
    <property type="project" value="InterPro"/>
</dbReference>
<dbReference type="PROSITE" id="PS51290">
    <property type="entry name" value="CRIC"/>
    <property type="match status" value="1"/>
</dbReference>
<dbReference type="Pfam" id="PF06663">
    <property type="entry name" value="CNK2_3_dom"/>
    <property type="match status" value="1"/>
</dbReference>
<dbReference type="GO" id="GO:0009966">
    <property type="term" value="P:regulation of signal transduction"/>
    <property type="evidence" value="ECO:0007669"/>
    <property type="project" value="InterPro"/>
</dbReference>
<dbReference type="Proteomes" id="UP000694558">
    <property type="component" value="Chromosome 4"/>
</dbReference>
<dbReference type="InterPro" id="IPR051566">
    <property type="entry name" value="CNKSR"/>
</dbReference>
<feature type="domain" description="PH" evidence="4">
    <location>
        <begin position="480"/>
        <end position="681"/>
    </location>
</feature>
<dbReference type="PROSITE" id="PS50105">
    <property type="entry name" value="SAM_DOMAIN"/>
    <property type="match status" value="1"/>
</dbReference>
<organism evidence="8 9">
    <name type="scientific">Scophthalmus maximus</name>
    <name type="common">Turbot</name>
    <name type="synonym">Psetta maxima</name>
    <dbReference type="NCBI Taxonomy" id="52904"/>
    <lineage>
        <taxon>Eukaryota</taxon>
        <taxon>Metazoa</taxon>
        <taxon>Chordata</taxon>
        <taxon>Craniata</taxon>
        <taxon>Vertebrata</taxon>
        <taxon>Euteleostomi</taxon>
        <taxon>Actinopterygii</taxon>
        <taxon>Neopterygii</taxon>
        <taxon>Teleostei</taxon>
        <taxon>Neoteleostei</taxon>
        <taxon>Acanthomorphata</taxon>
        <taxon>Carangaria</taxon>
        <taxon>Pleuronectiformes</taxon>
        <taxon>Pleuronectoidei</taxon>
        <taxon>Scophthalmidae</taxon>
        <taxon>Scophthalmus</taxon>
    </lineage>
</organism>
<dbReference type="Pfam" id="PF00169">
    <property type="entry name" value="PH"/>
    <property type="match status" value="1"/>
</dbReference>
<dbReference type="InterPro" id="IPR036034">
    <property type="entry name" value="PDZ_sf"/>
</dbReference>
<dbReference type="FunFam" id="1.10.150.50:FF:000019">
    <property type="entry name" value="Connector enhancer of kinase suppressor of Ras 2"/>
    <property type="match status" value="1"/>
</dbReference>
<dbReference type="InterPro" id="IPR011993">
    <property type="entry name" value="PH-like_dom_sf"/>
</dbReference>
<evidence type="ECO:0008006" key="10">
    <source>
        <dbReference type="Google" id="ProtNLM"/>
    </source>
</evidence>
<feature type="domain" description="SAM" evidence="5">
    <location>
        <begin position="11"/>
        <end position="76"/>
    </location>
</feature>
<name>A0A8D3D6Q7_SCOMX</name>
<accession>A0A8D3D6Q7</accession>
<dbReference type="GeneTree" id="ENSGT00940000156709"/>
<dbReference type="InterPro" id="IPR001660">
    <property type="entry name" value="SAM"/>
</dbReference>
<reference evidence="8" key="2">
    <citation type="submission" date="2025-08" db="UniProtKB">
        <authorList>
            <consortium name="Ensembl"/>
        </authorList>
    </citation>
    <scope>IDENTIFICATION</scope>
</reference>
<feature type="compositionally biased region" description="Basic and acidic residues" evidence="3">
    <location>
        <begin position="640"/>
        <end position="651"/>
    </location>
</feature>
<dbReference type="InterPro" id="IPR010599">
    <property type="entry name" value="CNK2/3_dom"/>
</dbReference>
<sequence length="892" mass="101133">MALVMEPVSKWSSGQVVDWMKGLDDCLQQYIKTFEKEQVGGDQLLRITHQELEDLGVSRIGHQELVLEAVDLLCALNYGLETENLKTLSHKLNASAKNLQNFITGRRRSGHYDGRATRKLPNDFLTSVVDLIAAAKSLLAWLDRSPFAAVADYSMTRNNVIQLCLELTTIVQQDCSVYEAENKILHVCKTLSEVCDHIISLSSDPMVSQAAHLEVVQLPNIKSTEGLGMYIKSTYDGLHVITGTTEGSLADRCKKIHAGDEVIQVNHQTVPIFPQSPGSSGATPTSTLSTPSRRSSCALQDLFIPPPPAEPYTPRDDKGNLPGDDPQSDLHVAEGSESPNSYLDQECGRRFPLVEEDAILYCYEYDQSQEVSSVRRGSTPTYENSLLRFASEDKAPAEDFLLGRSMSQNRRKTERGGSPTHYTLIPALQMEVSLSTSSSDSASLYHVFERSSMLSRSKKKSKGRRTDLSKRRISCRDLGHGDCEGWLWKKKDAKTYFSQKWKKYWFILKDTCLYWYMNEEDEKAEGFVSLSEFKIDRATECRRKFAFKAFNEAVIHLNFLLRLKSFFLHLFHKMKHGMICLFLTDYWSESDHDDMEMPSMPKQDSPPPPYDTFPRASSVSPYMEPKRGHLSSSDTFQSRSSHEEFHSEPHEGSMSNNSVSPGQKTSSHRNSWHDQMESNTRMHYLQTFPVEESLLSDDRDHLPMEYRRQSTLPAPRSLLQEQYRALPLPLRASMDSEAGGKPRSFTLPRDSGLHAILTATAAVSDPRETQHYQRDRVRDTGQTHMYHKQRHLKRADSLGDLYRALEQTSLSSSADHRSASRLEYKRSFVRRVNDPLLNDKLHRLRILHSSLKAPETIFSLLGSICSPFTAPSTSFKDEGCHKKEKEMSGSIK</sequence>
<dbReference type="Pfam" id="PF00536">
    <property type="entry name" value="SAM_1"/>
    <property type="match status" value="1"/>
</dbReference>
<dbReference type="Gene3D" id="2.30.29.30">
    <property type="entry name" value="Pleckstrin-homology domain (PH domain)/Phosphotyrosine-binding domain (PTB)"/>
    <property type="match status" value="1"/>
</dbReference>
<feature type="region of interest" description="Disordered" evidence="3">
    <location>
        <begin position="271"/>
        <end position="344"/>
    </location>
</feature>
<dbReference type="GO" id="GO:0005737">
    <property type="term" value="C:cytoplasm"/>
    <property type="evidence" value="ECO:0007669"/>
    <property type="project" value="InterPro"/>
</dbReference>
<dbReference type="PROSITE" id="PS50003">
    <property type="entry name" value="PH_DOMAIN"/>
    <property type="match status" value="1"/>
</dbReference>
<dbReference type="Gene3D" id="2.30.42.10">
    <property type="match status" value="1"/>
</dbReference>
<feature type="compositionally biased region" description="Low complexity" evidence="3">
    <location>
        <begin position="275"/>
        <end position="296"/>
    </location>
</feature>
<dbReference type="InterPro" id="IPR049628">
    <property type="entry name" value="CNK1-3_SAM"/>
</dbReference>
<dbReference type="AlphaFoldDB" id="A0A8D3D6Q7"/>
<dbReference type="SUPFAM" id="SSF47769">
    <property type="entry name" value="SAM/Pointed domain"/>
    <property type="match status" value="1"/>
</dbReference>
<evidence type="ECO:0000259" key="6">
    <source>
        <dbReference type="PROSITE" id="PS50106"/>
    </source>
</evidence>
<reference evidence="8" key="1">
    <citation type="submission" date="2023-05" db="EMBL/GenBank/DDBJ databases">
        <title>High-quality long-read genome of Scophthalmus maximus.</title>
        <authorList>
            <person name="Lien S."/>
            <person name="Martinez P."/>
        </authorList>
    </citation>
    <scope>NUCLEOTIDE SEQUENCE [LARGE SCALE GENOMIC DNA]</scope>
</reference>
<evidence type="ECO:0000259" key="7">
    <source>
        <dbReference type="PROSITE" id="PS51290"/>
    </source>
</evidence>